<gene>
    <name evidence="1" type="ORF">CCAP1982_LOCUS11589</name>
</gene>
<dbReference type="Proteomes" id="UP000606786">
    <property type="component" value="Unassembled WGS sequence"/>
</dbReference>
<keyword evidence="2" id="KW-1185">Reference proteome</keyword>
<accession>A0A811UZR8</accession>
<name>A0A811UZR8_CERCA</name>
<dbReference type="AlphaFoldDB" id="A0A811UZR8"/>
<protein>
    <submittedName>
        <fullName evidence="1">(Mediterranean fruit fly) hypothetical protein</fullName>
    </submittedName>
</protein>
<reference evidence="1" key="1">
    <citation type="submission" date="2020-11" db="EMBL/GenBank/DDBJ databases">
        <authorList>
            <person name="Whitehead M."/>
        </authorList>
    </citation>
    <scope>NUCLEOTIDE SEQUENCE</scope>
    <source>
        <strain evidence="1">EGII</strain>
    </source>
</reference>
<organism evidence="1 2">
    <name type="scientific">Ceratitis capitata</name>
    <name type="common">Mediterranean fruit fly</name>
    <name type="synonym">Tephritis capitata</name>
    <dbReference type="NCBI Taxonomy" id="7213"/>
    <lineage>
        <taxon>Eukaryota</taxon>
        <taxon>Metazoa</taxon>
        <taxon>Ecdysozoa</taxon>
        <taxon>Arthropoda</taxon>
        <taxon>Hexapoda</taxon>
        <taxon>Insecta</taxon>
        <taxon>Pterygota</taxon>
        <taxon>Neoptera</taxon>
        <taxon>Endopterygota</taxon>
        <taxon>Diptera</taxon>
        <taxon>Brachycera</taxon>
        <taxon>Muscomorpha</taxon>
        <taxon>Tephritoidea</taxon>
        <taxon>Tephritidae</taxon>
        <taxon>Ceratitis</taxon>
        <taxon>Ceratitis</taxon>
    </lineage>
</organism>
<feature type="non-terminal residue" evidence="1">
    <location>
        <position position="71"/>
    </location>
</feature>
<evidence type="ECO:0000313" key="1">
    <source>
        <dbReference type="EMBL" id="CAD7003127.1"/>
    </source>
</evidence>
<dbReference type="EMBL" id="CAJHJT010000034">
    <property type="protein sequence ID" value="CAD7003127.1"/>
    <property type="molecule type" value="Genomic_DNA"/>
</dbReference>
<comment type="caution">
    <text evidence="1">The sequence shown here is derived from an EMBL/GenBank/DDBJ whole genome shotgun (WGS) entry which is preliminary data.</text>
</comment>
<proteinExistence type="predicted"/>
<evidence type="ECO:0000313" key="2">
    <source>
        <dbReference type="Proteomes" id="UP000606786"/>
    </source>
</evidence>
<sequence length="71" mass="8543">MEVAIERLQRHVRWFQNGRCDLSEVSDEVSIKYRKKLRIFDLNISRILKNDLKVKPNKILKAYDPTTKQQQ</sequence>